<dbReference type="PROSITE" id="PS51377">
    <property type="entry name" value="KIND"/>
    <property type="match status" value="2"/>
</dbReference>
<evidence type="ECO:0000313" key="9">
    <source>
        <dbReference type="Proteomes" id="UP001369086"/>
    </source>
</evidence>
<evidence type="ECO:0000256" key="2">
    <source>
        <dbReference type="ARBA" id="ARBA00022737"/>
    </source>
</evidence>
<evidence type="ECO:0000256" key="1">
    <source>
        <dbReference type="ARBA" id="ARBA00022658"/>
    </source>
</evidence>
<dbReference type="Gene3D" id="1.10.840.10">
    <property type="entry name" value="Ras guanine-nucleotide exchange factors catalytic domain"/>
    <property type="match status" value="1"/>
</dbReference>
<evidence type="ECO:0000259" key="5">
    <source>
        <dbReference type="PROSITE" id="PS50009"/>
    </source>
</evidence>
<feature type="region of interest" description="Disordered" evidence="4">
    <location>
        <begin position="1227"/>
        <end position="1247"/>
    </location>
</feature>
<evidence type="ECO:0000313" key="8">
    <source>
        <dbReference type="EMBL" id="KAK6487326.1"/>
    </source>
</evidence>
<dbReference type="SUPFAM" id="SSF48366">
    <property type="entry name" value="Ras GEF"/>
    <property type="match status" value="1"/>
</dbReference>
<proteinExistence type="predicted"/>
<dbReference type="PANTHER" id="PTHR21560:SF0">
    <property type="entry name" value="KINASE NON-CATALYTIC C-LOBE DOMAIN-CONTAINING PROTEIN 1"/>
    <property type="match status" value="1"/>
</dbReference>
<dbReference type="InterPro" id="IPR011009">
    <property type="entry name" value="Kinase-like_dom_sf"/>
</dbReference>
<feature type="compositionally biased region" description="Polar residues" evidence="4">
    <location>
        <begin position="853"/>
        <end position="872"/>
    </location>
</feature>
<dbReference type="SUPFAM" id="SSF56112">
    <property type="entry name" value="Protein kinase-like (PK-like)"/>
    <property type="match status" value="2"/>
</dbReference>
<feature type="compositionally biased region" description="Polar residues" evidence="4">
    <location>
        <begin position="1233"/>
        <end position="1247"/>
    </location>
</feature>
<dbReference type="InterPro" id="IPR011019">
    <property type="entry name" value="KIND_dom"/>
</dbReference>
<dbReference type="Pfam" id="PF00617">
    <property type="entry name" value="RasGEF"/>
    <property type="match status" value="1"/>
</dbReference>
<feature type="domain" description="Ras-GEF" evidence="5">
    <location>
        <begin position="1750"/>
        <end position="2001"/>
    </location>
</feature>
<feature type="domain" description="KIND" evidence="7">
    <location>
        <begin position="48"/>
        <end position="227"/>
    </location>
</feature>
<evidence type="ECO:0000256" key="3">
    <source>
        <dbReference type="PROSITE-ProRule" id="PRU00168"/>
    </source>
</evidence>
<dbReference type="PROSITE" id="PS50009">
    <property type="entry name" value="RASGEF_CAT"/>
    <property type="match status" value="1"/>
</dbReference>
<dbReference type="CDD" id="cd06224">
    <property type="entry name" value="REM"/>
    <property type="match status" value="1"/>
</dbReference>
<feature type="region of interest" description="Disordered" evidence="4">
    <location>
        <begin position="287"/>
        <end position="307"/>
    </location>
</feature>
<dbReference type="Proteomes" id="UP001369086">
    <property type="component" value="Unassembled WGS sequence"/>
</dbReference>
<feature type="region of interest" description="Disordered" evidence="4">
    <location>
        <begin position="496"/>
        <end position="519"/>
    </location>
</feature>
<dbReference type="GO" id="GO:0016301">
    <property type="term" value="F:kinase activity"/>
    <property type="evidence" value="ECO:0007669"/>
    <property type="project" value="UniProtKB-KW"/>
</dbReference>
<feature type="domain" description="KIND" evidence="7">
    <location>
        <begin position="560"/>
        <end position="724"/>
    </location>
</feature>
<sequence length="2031" mass="227087">MVYKPLSNTMGTFETAVAVYCEAEDDDEEEEYYEFEPLPTLLEDEENVSLADILSLRDRCLLEQDIWAVCLECAHSLKSISHSPLFHTLCITPDTLAFNANGNVCFMEQLSDDPEGAFVPPEFDRTGNTFEAHIYSLGSTLTAAIEYVIEPELGPELSQELKVILEQMQLEKPEDRPDIETVIRLGEGNTKCASAAICRKLSAIGRRVLSIESVATFQDGCESPWKVKERQAGVGRELQDYERNPADGSSSTEDLVFDPNLLKKQIANVVEREGKCMQDLMGSVKKDSTVQNSVEERKENEKQSLCNEDRDTLNLQSELDTTSIEPKKMSPAMNLKLAKLSKKKDCPRVESSTPIEQTASSLSDFNKGVISLQDTTSLNPINQTESGRIATILNHSNSYQSTLPFLPFKASRTVSVTDLSEILPEEKTVHVPSLEILTDDSSRSYTNPSEPLLPQEEMHFETTESSGYLPVNNKTTSSPVEVENFTSPVHCVQSPIEPNKNAVPSPDTKPVSGNSNLNHKQTQIKSSNESWINNNIYQTEDNHMKKSMLCLNEETQDEWISLKDLLSRCGRPLSVNELWALCHICLYTLQTYIDFPAYLCLDSVYVGCDGELLFLTPKNTGTCDSFYLAPEFQEHGIVTEKVCVYGVAAILWAAAKFNFSPNQKLALPRKLKRLLLEMAKRTPIERPSIAAAQKTCSDYLFHQGTNAKKVWAELINSIHQTFKGDDVVKPQEAADIRHTPSQHESSCFKTGFVPIAGENKLTAIKGPVPCLYSVNSSSNLPDAFMSTATHFRPIILTQNTETAGTKNEYKSSSAKQQVKAIKKAILEKKGLVLVSDIENDVNENVIKERRENSQNSTLRQQQCSPSSKENTLVNSESFPVLLNSAGCTDAEKKSVPTATSSSSSSTASVLPSSPIVNNFFLRQDPKTGLIMLLPVQVAIPEQSPGLEFSTEPGSSSHQKRSSLLGETKNVDMVVMSANPKSNLCETSDGSGHLITPVNHYHTLKENAADVERATTSPPISSVTQDIPKILSKGHTGKSEARPVEIVDSFVASCGDLTVTHPFGSSLSLDQRSSSLQKVICLIKEEFAFDGYLENGVEDLAMGEYILSLKELQFGTFCNAVSEKFCDLYWDERLLETLYKVVNGKHPQTSRICSKSVLSFDSSAQLASKVKKKTTSPVSRKQRKSQDICEKCPIDLQRNVPLNQRQLPGHLPSLPATGTLYLPNERCTEEGTETSDSASPDLSNNACNSLPRLELKTKIGNQVSPLVTRQSETEPDKESLPDTEVELPWKDTFDEMDLKDLHPDSNDENPRNPEPSPLSGKEEYVSSTACTLGEKDQLSLDYTEEIEDTDSVSSGRMPENSRSSSPFQTYVRKCNPGWTSVFYGADCFGEEVLNYVKKLGRRNEAQCMDVKMLKSVIEQDLNQELQQQLMIETKNLKKTRTFYQKLLHQDRRNKGSEAKIMLPKLKGQLEEMRSKVEFLELIKKYLEILCMEQWGLDTSLLPSLANSGSGAAILNPEDNSLLTFQSVKVSGKISQNKTRMLQAGTPLGLMCYLYARYAVLDGYMHQFLYTFRYFCTPKEFLQFLIDTLNSAVSSNQGYSSDCSKVYNRTLDLVQAWVEDCYQVDFVPDSSLLNTLEDFISAKVIPLDNRGEHLLALLHSAPKKKRSHSEPSEDDTKSVHSLCRKISTEDTSRKSFHLRVSKGGEAISPVQKEQYSIAAALPRPCYSSFIDELSSSCLRTEEKYPLFQSEYSTQQIVHQLTLLQQEMFQECHPVHFLNSRALGVKDKTLHITKTFGQDTFPLEGSSLFASESSQDRYLLQLLRYADNVSNWVSAEIVICDTPKAQAVLLSTFLHTAKLCFELRNFATAMHILCGLENVIVRQLPAWKNLSSKVSEIMEELKAVQVFLKSDNLCLMEGDRFKKLPTIPSAHLLAMHVQQLEIGALTMANGAYKWPKLRNIAKVVSQVHAFQENVYTFVPDLDLQAYLRHRIAHFSQTDIPLLAAENNTNFHQIPTEKHSRKIHDTLRRMKATFQ</sequence>
<feature type="compositionally biased region" description="Polar residues" evidence="4">
    <location>
        <begin position="1260"/>
        <end position="1269"/>
    </location>
</feature>
<feature type="compositionally biased region" description="Basic and acidic residues" evidence="4">
    <location>
        <begin position="1286"/>
        <end position="1310"/>
    </location>
</feature>
<keyword evidence="8" id="KW-0418">Kinase</keyword>
<keyword evidence="2" id="KW-0677">Repeat</keyword>
<accession>A0ABR0ZR76</accession>
<keyword evidence="9" id="KW-1185">Reference proteome</keyword>
<dbReference type="Gene3D" id="1.10.510.10">
    <property type="entry name" value="Transferase(Phosphotransferase) domain 1"/>
    <property type="match status" value="2"/>
</dbReference>
<dbReference type="InterPro" id="IPR036964">
    <property type="entry name" value="RASGEF_cat_dom_sf"/>
</dbReference>
<protein>
    <submittedName>
        <fullName evidence="8">Kinase non-catalytic C-lobe domain-containing protein 1 isoform X1</fullName>
    </submittedName>
</protein>
<keyword evidence="8" id="KW-0808">Transferase</keyword>
<reference evidence="8 9" key="1">
    <citation type="submission" date="2021-05" db="EMBL/GenBank/DDBJ databases">
        <authorList>
            <person name="Zahm M."/>
            <person name="Klopp C."/>
            <person name="Cabau C."/>
            <person name="Kuhl H."/>
            <person name="Suciu R."/>
            <person name="Ciorpac M."/>
            <person name="Holostenco D."/>
            <person name="Gessner J."/>
            <person name="Wuertz S."/>
            <person name="Hohne C."/>
            <person name="Stock M."/>
            <person name="Gislard M."/>
            <person name="Lluch J."/>
            <person name="Milhes M."/>
            <person name="Lampietro C."/>
            <person name="Lopez Roques C."/>
            <person name="Donnadieu C."/>
            <person name="Du K."/>
            <person name="Schartl M."/>
            <person name="Guiguen Y."/>
        </authorList>
    </citation>
    <scope>NUCLEOTIDE SEQUENCE [LARGE SCALE GENOMIC DNA]</scope>
    <source>
        <strain evidence="8">Hh-F2</strain>
        <tissue evidence="8">Blood</tissue>
    </source>
</reference>
<dbReference type="InterPro" id="IPR001895">
    <property type="entry name" value="RASGEF_cat_dom"/>
</dbReference>
<evidence type="ECO:0000259" key="7">
    <source>
        <dbReference type="PROSITE" id="PS51377"/>
    </source>
</evidence>
<dbReference type="PANTHER" id="PTHR21560">
    <property type="entry name" value="VERY KIND PROTEIN"/>
    <property type="match status" value="1"/>
</dbReference>
<organism evidence="8 9">
    <name type="scientific">Huso huso</name>
    <name type="common">Beluga</name>
    <name type="synonym">Acipenser huso</name>
    <dbReference type="NCBI Taxonomy" id="61971"/>
    <lineage>
        <taxon>Eukaryota</taxon>
        <taxon>Metazoa</taxon>
        <taxon>Chordata</taxon>
        <taxon>Craniata</taxon>
        <taxon>Vertebrata</taxon>
        <taxon>Euteleostomi</taxon>
        <taxon>Actinopterygii</taxon>
        <taxon>Chondrostei</taxon>
        <taxon>Acipenseriformes</taxon>
        <taxon>Acipenseridae</taxon>
        <taxon>Huso</taxon>
    </lineage>
</organism>
<feature type="compositionally biased region" description="Basic and acidic residues" evidence="4">
    <location>
        <begin position="1270"/>
        <end position="1279"/>
    </location>
</feature>
<comment type="caution">
    <text evidence="8">The sequence shown here is derived from an EMBL/GenBank/DDBJ whole genome shotgun (WGS) entry which is preliminary data.</text>
</comment>
<dbReference type="InterPro" id="IPR029899">
    <property type="entry name" value="KNDC1"/>
</dbReference>
<name>A0ABR0ZR76_HUSHU</name>
<keyword evidence="1 3" id="KW-0344">Guanine-nucleotide releasing factor</keyword>
<gene>
    <name evidence="8" type="ORF">HHUSO_G8473</name>
</gene>
<evidence type="ECO:0000256" key="4">
    <source>
        <dbReference type="SAM" id="MobiDB-lite"/>
    </source>
</evidence>
<feature type="region of interest" description="Disordered" evidence="4">
    <location>
        <begin position="1659"/>
        <end position="1678"/>
    </location>
</feature>
<dbReference type="SMART" id="SM00147">
    <property type="entry name" value="RasGEF"/>
    <property type="match status" value="1"/>
</dbReference>
<dbReference type="SMART" id="SM00750">
    <property type="entry name" value="KIND"/>
    <property type="match status" value="2"/>
</dbReference>
<dbReference type="SMART" id="SM00229">
    <property type="entry name" value="RasGEFN"/>
    <property type="match status" value="1"/>
</dbReference>
<evidence type="ECO:0000259" key="6">
    <source>
        <dbReference type="PROSITE" id="PS50212"/>
    </source>
</evidence>
<dbReference type="InterPro" id="IPR023578">
    <property type="entry name" value="Ras_GEF_dom_sf"/>
</dbReference>
<dbReference type="Pfam" id="PF00618">
    <property type="entry name" value="RasGEF_N"/>
    <property type="match status" value="1"/>
</dbReference>
<dbReference type="PROSITE" id="PS50212">
    <property type="entry name" value="RASGEF_NTER"/>
    <property type="match status" value="1"/>
</dbReference>
<feature type="region of interest" description="Disordered" evidence="4">
    <location>
        <begin position="848"/>
        <end position="872"/>
    </location>
</feature>
<dbReference type="InterPro" id="IPR000651">
    <property type="entry name" value="Ras-like_Gua-exchang_fac_N"/>
</dbReference>
<dbReference type="EMBL" id="JAHFZB010000007">
    <property type="protein sequence ID" value="KAK6487326.1"/>
    <property type="molecule type" value="Genomic_DNA"/>
</dbReference>
<dbReference type="Gene3D" id="1.20.870.10">
    <property type="entry name" value="Son of sevenless (SoS) protein Chain: S domain 1"/>
    <property type="match status" value="1"/>
</dbReference>
<feature type="domain" description="N-terminal Ras-GEF" evidence="6">
    <location>
        <begin position="1536"/>
        <end position="1664"/>
    </location>
</feature>
<feature type="compositionally biased region" description="Basic and acidic residues" evidence="4">
    <location>
        <begin position="1666"/>
        <end position="1676"/>
    </location>
</feature>
<feature type="region of interest" description="Disordered" evidence="4">
    <location>
        <begin position="1260"/>
        <end position="1366"/>
    </location>
</feature>